<dbReference type="Pfam" id="PF02274">
    <property type="entry name" value="ADI"/>
    <property type="match status" value="1"/>
</dbReference>
<dbReference type="PANTHER" id="PTHR47271">
    <property type="entry name" value="ARGININE DEIMINASE"/>
    <property type="match status" value="1"/>
</dbReference>
<keyword evidence="3" id="KW-1185">Reference proteome</keyword>
<proteinExistence type="predicted"/>
<protein>
    <recommendedName>
        <fullName evidence="4">Arginine deiminase</fullName>
    </recommendedName>
</protein>
<accession>A0AAW1R410</accession>
<dbReference type="Proteomes" id="UP001438707">
    <property type="component" value="Unassembled WGS sequence"/>
</dbReference>
<evidence type="ECO:0000256" key="1">
    <source>
        <dbReference type="SAM" id="MobiDB-lite"/>
    </source>
</evidence>
<feature type="compositionally biased region" description="Low complexity" evidence="1">
    <location>
        <begin position="18"/>
        <end position="33"/>
    </location>
</feature>
<dbReference type="GO" id="GO:0016990">
    <property type="term" value="F:arginine deiminase activity"/>
    <property type="evidence" value="ECO:0007669"/>
    <property type="project" value="TreeGrafter"/>
</dbReference>
<evidence type="ECO:0008006" key="4">
    <source>
        <dbReference type="Google" id="ProtNLM"/>
    </source>
</evidence>
<reference evidence="2 3" key="1">
    <citation type="journal article" date="2024" name="Nat. Commun.">
        <title>Phylogenomics reveals the evolutionary origins of lichenization in chlorophyte algae.</title>
        <authorList>
            <person name="Puginier C."/>
            <person name="Libourel C."/>
            <person name="Otte J."/>
            <person name="Skaloud P."/>
            <person name="Haon M."/>
            <person name="Grisel S."/>
            <person name="Petersen M."/>
            <person name="Berrin J.G."/>
            <person name="Delaux P.M."/>
            <person name="Dal Grande F."/>
            <person name="Keller J."/>
        </authorList>
    </citation>
    <scope>NUCLEOTIDE SEQUENCE [LARGE SCALE GENOMIC DNA]</scope>
    <source>
        <strain evidence="2 3">SAG 2145</strain>
    </source>
</reference>
<dbReference type="GO" id="GO:0019546">
    <property type="term" value="P:L-arginine deiminase pathway"/>
    <property type="evidence" value="ECO:0007669"/>
    <property type="project" value="TreeGrafter"/>
</dbReference>
<dbReference type="SUPFAM" id="SSF55909">
    <property type="entry name" value="Pentein"/>
    <property type="match status" value="1"/>
</dbReference>
<evidence type="ECO:0000313" key="2">
    <source>
        <dbReference type="EMBL" id="KAK9828290.1"/>
    </source>
</evidence>
<comment type="caution">
    <text evidence="2">The sequence shown here is derived from an EMBL/GenBank/DDBJ whole genome shotgun (WGS) entry which is preliminary data.</text>
</comment>
<feature type="region of interest" description="Disordered" evidence="1">
    <location>
        <begin position="1"/>
        <end position="36"/>
    </location>
</feature>
<dbReference type="Gene3D" id="3.75.10.10">
    <property type="entry name" value="L-arginine/glycine Amidinotransferase, Chain A"/>
    <property type="match status" value="1"/>
</dbReference>
<dbReference type="PANTHER" id="PTHR47271:SF2">
    <property type="entry name" value="ARGININE DEIMINASE"/>
    <property type="match status" value="1"/>
</dbReference>
<name>A0AAW1R410_9CHLO</name>
<dbReference type="EMBL" id="JALJOS010000016">
    <property type="protein sequence ID" value="KAK9828290.1"/>
    <property type="molecule type" value="Genomic_DNA"/>
</dbReference>
<evidence type="ECO:0000313" key="3">
    <source>
        <dbReference type="Proteomes" id="UP001438707"/>
    </source>
</evidence>
<organism evidence="2 3">
    <name type="scientific">Apatococcus lobatus</name>
    <dbReference type="NCBI Taxonomy" id="904363"/>
    <lineage>
        <taxon>Eukaryota</taxon>
        <taxon>Viridiplantae</taxon>
        <taxon>Chlorophyta</taxon>
        <taxon>core chlorophytes</taxon>
        <taxon>Trebouxiophyceae</taxon>
        <taxon>Chlorellales</taxon>
        <taxon>Chlorellaceae</taxon>
        <taxon>Apatococcus</taxon>
    </lineage>
</organism>
<sequence length="502" mass="56241">MSPSLPIPTGLNRPPSAPSDSLSSEPSSKLSSSYQDLAQVAPKASADSSVVLAARPKLQRASATELLDGQGARSRACQEHENELAEIVIVCEPEGTSLMMGGLHPRASLYERPVNLDAAKAAHAEFRRVMREAGIKVLTVREILAYGVEDRMGARVELEEFAMRALTYNVAEGFTMDDLQEQDRFYLSDKYKREVLEYMSIRQLIDTIMINPCVHLSPSYRDTGLSSAYTFQPLSNLVYTRDQQITTAKGIVCGRLRATQRQLEVELMRFCFRKLGLNVVGRIEDPGFLEGGDFFAAGEDLALVGIGLRSNIEACQQLMDKDILGCQRFAVVHDMYDQHQDRMHLDCVFSILGDKCCLMLEDMIGDDSPTRRLVDEYGRNDESGSYELIREKVEFSRYMREQGYHIIPISGKHQLVYACNVLNLGNSRIISAHAQTARQIVRDPHFHGDVQFIDFSPITSMYGSVHCSSQVVKRIPRRLQQQLVQSVVSEAAARRDAFLQST</sequence>
<gene>
    <name evidence="2" type="ORF">WJX74_007393</name>
</gene>
<dbReference type="AlphaFoldDB" id="A0AAW1R410"/>